<gene>
    <name evidence="1" type="ORF">HNQ39_005109</name>
</gene>
<evidence type="ECO:0000313" key="2">
    <source>
        <dbReference type="Proteomes" id="UP000520814"/>
    </source>
</evidence>
<organism evidence="1 2">
    <name type="scientific">Armatimonas rosea</name>
    <dbReference type="NCBI Taxonomy" id="685828"/>
    <lineage>
        <taxon>Bacteria</taxon>
        <taxon>Bacillati</taxon>
        <taxon>Armatimonadota</taxon>
        <taxon>Armatimonadia</taxon>
        <taxon>Armatimonadales</taxon>
        <taxon>Armatimonadaceae</taxon>
        <taxon>Armatimonas</taxon>
    </lineage>
</organism>
<accession>A0A7W9SVT1</accession>
<keyword evidence="2" id="KW-1185">Reference proteome</keyword>
<dbReference type="Proteomes" id="UP000520814">
    <property type="component" value="Unassembled WGS sequence"/>
</dbReference>
<proteinExistence type="predicted"/>
<dbReference type="EMBL" id="JACHGW010000006">
    <property type="protein sequence ID" value="MBB6053275.1"/>
    <property type="molecule type" value="Genomic_DNA"/>
</dbReference>
<dbReference type="AlphaFoldDB" id="A0A7W9SVT1"/>
<reference evidence="1 2" key="1">
    <citation type="submission" date="2020-08" db="EMBL/GenBank/DDBJ databases">
        <title>Genomic Encyclopedia of Type Strains, Phase IV (KMG-IV): sequencing the most valuable type-strain genomes for metagenomic binning, comparative biology and taxonomic classification.</title>
        <authorList>
            <person name="Goeker M."/>
        </authorList>
    </citation>
    <scope>NUCLEOTIDE SEQUENCE [LARGE SCALE GENOMIC DNA]</scope>
    <source>
        <strain evidence="1 2">DSM 23562</strain>
    </source>
</reference>
<name>A0A7W9SVT1_ARMRO</name>
<dbReference type="RefSeq" id="WP_184203373.1">
    <property type="nucleotide sequence ID" value="NZ_JACHGW010000006.1"/>
</dbReference>
<evidence type="ECO:0000313" key="1">
    <source>
        <dbReference type="EMBL" id="MBB6053275.1"/>
    </source>
</evidence>
<sequence length="166" mass="17460">MTTEQLRALIESDPEALELAQAGNDSGCAERLSEIAPKVIGPDKFIHGMDLVSAFADPAVGAEAWAKLKAAAPSNAVVALAVEYMGPSSVRGLNIADQRSLAMCDQLRQLGVWNQAQCDGVKALGMVAQTITADQVSEAMAPDRAMFRDEGDADSPWFVPVEGGGE</sequence>
<protein>
    <submittedName>
        <fullName evidence="1">Uncharacterized protein</fullName>
    </submittedName>
</protein>
<comment type="caution">
    <text evidence="1">The sequence shown here is derived from an EMBL/GenBank/DDBJ whole genome shotgun (WGS) entry which is preliminary data.</text>
</comment>